<feature type="transmembrane region" description="Helical" evidence="6">
    <location>
        <begin position="41"/>
        <end position="59"/>
    </location>
</feature>
<evidence type="ECO:0000256" key="5">
    <source>
        <dbReference type="ARBA" id="ARBA00023136"/>
    </source>
</evidence>
<sequence length="234" mass="27755">MTNNILITAKYSFVTQIITAIIDYIALQIKIPSNLLILKQVLALELGVQLIEAIFYIWLLSSYHTVEEITKYRYYDWGLSTNVMLFTLVIYIVHLQQPKKTMNQIYQEHKKTIHNIIFLNTLMLIIGYLGEIKKIKINTSVIIGFIPFLIYYNIIYQSYVKDEILNKQNISNEKKKQIKTLFWYFFITWSMYGFAASLPYSQKNVSYNILDLFSKNFFGLFLSYQVYKNKIYSK</sequence>
<evidence type="ECO:0000256" key="2">
    <source>
        <dbReference type="ARBA" id="ARBA00008130"/>
    </source>
</evidence>
<name>A0A6C0HDN7_9ZZZZ</name>
<feature type="transmembrane region" description="Helical" evidence="6">
    <location>
        <begin position="12"/>
        <end position="29"/>
    </location>
</feature>
<feature type="transmembrane region" description="Helical" evidence="6">
    <location>
        <begin position="74"/>
        <end position="93"/>
    </location>
</feature>
<feature type="transmembrane region" description="Helical" evidence="6">
    <location>
        <begin position="113"/>
        <end position="130"/>
    </location>
</feature>
<evidence type="ECO:0000256" key="3">
    <source>
        <dbReference type="ARBA" id="ARBA00022692"/>
    </source>
</evidence>
<dbReference type="Pfam" id="PF01036">
    <property type="entry name" value="Bac_rhodopsin"/>
    <property type="match status" value="1"/>
</dbReference>
<evidence type="ECO:0000256" key="4">
    <source>
        <dbReference type="ARBA" id="ARBA00022989"/>
    </source>
</evidence>
<dbReference type="AlphaFoldDB" id="A0A6C0HDN7"/>
<protein>
    <submittedName>
        <fullName evidence="7">Uncharacterized protein</fullName>
    </submittedName>
</protein>
<accession>A0A6C0HDN7</accession>
<evidence type="ECO:0000313" key="7">
    <source>
        <dbReference type="EMBL" id="QHT78742.1"/>
    </source>
</evidence>
<dbReference type="GO" id="GO:0016020">
    <property type="term" value="C:membrane"/>
    <property type="evidence" value="ECO:0007669"/>
    <property type="project" value="UniProtKB-SubCell"/>
</dbReference>
<feature type="transmembrane region" description="Helical" evidence="6">
    <location>
        <begin position="181"/>
        <end position="200"/>
    </location>
</feature>
<feature type="transmembrane region" description="Helical" evidence="6">
    <location>
        <begin position="142"/>
        <end position="160"/>
    </location>
</feature>
<dbReference type="InterPro" id="IPR001425">
    <property type="entry name" value="Arc/bac/fun_rhodopsins"/>
</dbReference>
<dbReference type="SUPFAM" id="SSF81321">
    <property type="entry name" value="Family A G protein-coupled receptor-like"/>
    <property type="match status" value="1"/>
</dbReference>
<evidence type="ECO:0000256" key="6">
    <source>
        <dbReference type="SAM" id="Phobius"/>
    </source>
</evidence>
<proteinExistence type="inferred from homology"/>
<dbReference type="Gene3D" id="1.20.1070.10">
    <property type="entry name" value="Rhodopsin 7-helix transmembrane proteins"/>
    <property type="match status" value="1"/>
</dbReference>
<reference evidence="7" key="1">
    <citation type="journal article" date="2020" name="Nature">
        <title>Giant virus diversity and host interactions through global metagenomics.</title>
        <authorList>
            <person name="Schulz F."/>
            <person name="Roux S."/>
            <person name="Paez-Espino D."/>
            <person name="Jungbluth S."/>
            <person name="Walsh D.A."/>
            <person name="Denef V.J."/>
            <person name="McMahon K.D."/>
            <person name="Konstantinidis K.T."/>
            <person name="Eloe-Fadrosh E.A."/>
            <person name="Kyrpides N.C."/>
            <person name="Woyke T."/>
        </authorList>
    </citation>
    <scope>NUCLEOTIDE SEQUENCE</scope>
    <source>
        <strain evidence="7">GVMAG-M-3300023179-92</strain>
    </source>
</reference>
<comment type="similarity">
    <text evidence="2">Belongs to the archaeal/bacterial/fungal opsin family.</text>
</comment>
<evidence type="ECO:0000256" key="1">
    <source>
        <dbReference type="ARBA" id="ARBA00004141"/>
    </source>
</evidence>
<organism evidence="7">
    <name type="scientific">viral metagenome</name>
    <dbReference type="NCBI Taxonomy" id="1070528"/>
    <lineage>
        <taxon>unclassified sequences</taxon>
        <taxon>metagenomes</taxon>
        <taxon>organismal metagenomes</taxon>
    </lineage>
</organism>
<keyword evidence="4 6" id="KW-1133">Transmembrane helix</keyword>
<keyword evidence="3 6" id="KW-0812">Transmembrane</keyword>
<keyword evidence="5 6" id="KW-0472">Membrane</keyword>
<comment type="subcellular location">
    <subcellularLocation>
        <location evidence="1">Membrane</location>
        <topology evidence="1">Multi-pass membrane protein</topology>
    </subcellularLocation>
</comment>
<dbReference type="EMBL" id="MN739936">
    <property type="protein sequence ID" value="QHT78742.1"/>
    <property type="molecule type" value="Genomic_DNA"/>
</dbReference>